<evidence type="ECO:0000313" key="1">
    <source>
        <dbReference type="EMBL" id="QHT23743.1"/>
    </source>
</evidence>
<organism evidence="1">
    <name type="scientific">viral metagenome</name>
    <dbReference type="NCBI Taxonomy" id="1070528"/>
    <lineage>
        <taxon>unclassified sequences</taxon>
        <taxon>metagenomes</taxon>
        <taxon>organismal metagenomes</taxon>
    </lineage>
</organism>
<reference evidence="1" key="1">
    <citation type="journal article" date="2020" name="Nature">
        <title>Giant virus diversity and host interactions through global metagenomics.</title>
        <authorList>
            <person name="Schulz F."/>
            <person name="Roux S."/>
            <person name="Paez-Espino D."/>
            <person name="Jungbluth S."/>
            <person name="Walsh D.A."/>
            <person name="Denef V.J."/>
            <person name="McMahon K.D."/>
            <person name="Konstantinidis K.T."/>
            <person name="Eloe-Fadrosh E.A."/>
            <person name="Kyrpides N.C."/>
            <person name="Woyke T."/>
        </authorList>
    </citation>
    <scope>NUCLEOTIDE SEQUENCE</scope>
    <source>
        <strain evidence="1">GVMAG-M-3300023179-132</strain>
    </source>
</reference>
<sequence length="310" mass="34897">MAERIIDGTQFNTDQIIFCAPKATPQGSKSINLISKTTKTSLTLSTPLMLTWGASDYKAEGEEKGNGKFEMSLQFPSDEYKTEDTDAFLRNLQALENKIKENALIYSKEWFGKVHKSSEVVDALWTPMLKYVKDKATGEYDYTKKPTLRLKLPQWEGVWKSEIYDEDGNKLFPSTENSFTPPEYLKKGTNVMCLIQFGGIWFVNGKFSANWKLIQAVVQKPRAVLQGQCFIKMKSQDKDKLKSQVVMEEDVEGEIQGTIVDDSDAEDEHEEDVVIAKVVEEVKAVPVVAQQDTSVAKKKVVKKKEASLGA</sequence>
<dbReference type="AlphaFoldDB" id="A0A6C0E5L6"/>
<protein>
    <submittedName>
        <fullName evidence="1">Uncharacterized protein</fullName>
    </submittedName>
</protein>
<accession>A0A6C0E5L6</accession>
<proteinExistence type="predicted"/>
<name>A0A6C0E5L6_9ZZZZ</name>
<dbReference type="EMBL" id="MN739735">
    <property type="protein sequence ID" value="QHT23743.1"/>
    <property type="molecule type" value="Genomic_DNA"/>
</dbReference>